<sequence>MQILRLIIPLALLFSLTGAGNDMSLRFYAVIAGNSVEQIDNLLDEIEISGDAWKGANIYKGALYARKAGLVKTPAERLELFKKGRLLIEQEISRDPNNAEFRFIRLIIQEHAPKAVRYQNNITEDAELVISKFDLLSNELKTEVIKYSRTSQFLSIPE</sequence>
<dbReference type="EMBL" id="CP098400">
    <property type="protein sequence ID" value="URW79401.1"/>
    <property type="molecule type" value="Genomic_DNA"/>
</dbReference>
<reference evidence="1" key="2">
    <citation type="submission" date="2022-06" db="EMBL/GenBank/DDBJ databases">
        <title>Xiashengella guii gen. nov. sp. nov., a bacterium isolated form anaerobic digestion tank.</title>
        <authorList>
            <person name="Huang H."/>
        </authorList>
    </citation>
    <scope>NUCLEOTIDE SEQUENCE</scope>
    <source>
        <strain evidence="1">Ai-910</strain>
    </source>
</reference>
<dbReference type="RefSeq" id="WP_250723256.1">
    <property type="nucleotide sequence ID" value="NZ_CP098400.1"/>
</dbReference>
<gene>
    <name evidence="1" type="ORF">M9189_11090</name>
</gene>
<dbReference type="AlphaFoldDB" id="A0A9J6ZNZ9"/>
<protein>
    <submittedName>
        <fullName evidence="1">Uncharacterized protein</fullName>
    </submittedName>
</protein>
<keyword evidence="2" id="KW-1185">Reference proteome</keyword>
<dbReference type="Proteomes" id="UP001056426">
    <property type="component" value="Chromosome"/>
</dbReference>
<reference evidence="1" key="1">
    <citation type="submission" date="2022-05" db="EMBL/GenBank/DDBJ databases">
        <authorList>
            <person name="Sun X."/>
        </authorList>
    </citation>
    <scope>NUCLEOTIDE SEQUENCE</scope>
    <source>
        <strain evidence="1">Ai-910</strain>
    </source>
</reference>
<dbReference type="KEGG" id="alkq:M9189_11090"/>
<evidence type="ECO:0000313" key="2">
    <source>
        <dbReference type="Proteomes" id="UP001056426"/>
    </source>
</evidence>
<accession>A0A9J6ZNZ9</accession>
<organism evidence="1 2">
    <name type="scientific">Xiashengella succiniciproducens</name>
    <dbReference type="NCBI Taxonomy" id="2949635"/>
    <lineage>
        <taxon>Bacteria</taxon>
        <taxon>Pseudomonadati</taxon>
        <taxon>Bacteroidota</taxon>
        <taxon>Bacteroidia</taxon>
        <taxon>Marinilabiliales</taxon>
        <taxon>Marinilabiliaceae</taxon>
        <taxon>Xiashengella</taxon>
    </lineage>
</organism>
<proteinExistence type="predicted"/>
<evidence type="ECO:0000313" key="1">
    <source>
        <dbReference type="EMBL" id="URW79401.1"/>
    </source>
</evidence>
<name>A0A9J6ZNZ9_9BACT</name>